<keyword evidence="3" id="KW-0520">NAD</keyword>
<dbReference type="Proteomes" id="UP000046395">
    <property type="component" value="Unassembled WGS sequence"/>
</dbReference>
<dbReference type="PANTHER" id="PTHR42938">
    <property type="entry name" value="FORMATE DEHYDROGENASE 1"/>
    <property type="match status" value="1"/>
</dbReference>
<dbReference type="STRING" id="70415.A0A5S6QFY6"/>
<comment type="similarity">
    <text evidence="1 4">Belongs to the D-isomer specific 2-hydroxyacid dehydrogenase family.</text>
</comment>
<protein>
    <submittedName>
        <fullName evidence="8">Phosphoglycerate dehydrogenase</fullName>
    </submittedName>
</protein>
<dbReference type="PANTHER" id="PTHR42938:SF47">
    <property type="entry name" value="HYDROXYPYRUVATE REDUCTASE"/>
    <property type="match status" value="1"/>
</dbReference>
<evidence type="ECO:0000313" key="8">
    <source>
        <dbReference type="WBParaSite" id="TMUE_2000006113.1"/>
    </source>
</evidence>
<dbReference type="Pfam" id="PF00389">
    <property type="entry name" value="2-Hacid_dh"/>
    <property type="match status" value="1"/>
</dbReference>
<dbReference type="InterPro" id="IPR006139">
    <property type="entry name" value="D-isomer_2_OHA_DH_cat_dom"/>
</dbReference>
<evidence type="ECO:0000259" key="5">
    <source>
        <dbReference type="Pfam" id="PF00389"/>
    </source>
</evidence>
<dbReference type="InterPro" id="IPR006140">
    <property type="entry name" value="D-isomer_DH_NAD-bd"/>
</dbReference>
<keyword evidence="7" id="KW-1185">Reference proteome</keyword>
<evidence type="ECO:0000259" key="6">
    <source>
        <dbReference type="Pfam" id="PF02826"/>
    </source>
</evidence>
<organism evidence="7 8">
    <name type="scientific">Trichuris muris</name>
    <name type="common">Mouse whipworm</name>
    <dbReference type="NCBI Taxonomy" id="70415"/>
    <lineage>
        <taxon>Eukaryota</taxon>
        <taxon>Metazoa</taxon>
        <taxon>Ecdysozoa</taxon>
        <taxon>Nematoda</taxon>
        <taxon>Enoplea</taxon>
        <taxon>Dorylaimia</taxon>
        <taxon>Trichinellida</taxon>
        <taxon>Trichuridae</taxon>
        <taxon>Trichuris</taxon>
    </lineage>
</organism>
<evidence type="ECO:0000256" key="2">
    <source>
        <dbReference type="ARBA" id="ARBA00023002"/>
    </source>
</evidence>
<dbReference type="GO" id="GO:0016616">
    <property type="term" value="F:oxidoreductase activity, acting on the CH-OH group of donors, NAD or NADP as acceptor"/>
    <property type="evidence" value="ECO:0007669"/>
    <property type="project" value="InterPro"/>
</dbReference>
<keyword evidence="2 4" id="KW-0560">Oxidoreductase</keyword>
<evidence type="ECO:0000256" key="1">
    <source>
        <dbReference type="ARBA" id="ARBA00005854"/>
    </source>
</evidence>
<dbReference type="AlphaFoldDB" id="A0A5S6QFY6"/>
<reference evidence="8" key="1">
    <citation type="submission" date="2019-12" db="UniProtKB">
        <authorList>
            <consortium name="WormBaseParasite"/>
        </authorList>
    </citation>
    <scope>IDENTIFICATION</scope>
</reference>
<dbReference type="CDD" id="cd12173">
    <property type="entry name" value="PGDH_4"/>
    <property type="match status" value="1"/>
</dbReference>
<feature type="domain" description="D-isomer specific 2-hydroxyacid dehydrogenase NAD-binding" evidence="6">
    <location>
        <begin position="115"/>
        <end position="286"/>
    </location>
</feature>
<dbReference type="Gene3D" id="3.40.50.720">
    <property type="entry name" value="NAD(P)-binding Rossmann-like Domain"/>
    <property type="match status" value="2"/>
</dbReference>
<sequence length="318" mass="34970">MSSQGPKKLLKVLVTDEIPGRALEKLKRHGIEVYSSGKLKRETILDIIEDYDALVVRSSTKVDAEMINKGKRLKIIARAGTGMDNIDIREAERRRIKLANTPEANSISAAELTCSLLMALARNIPQANVSVKEGKWTRERFIGNELYGKALGLIGLGRVGKLVAERMLAFGMKVFAYDPAIITTVLPQVRMVDFETLLATADYISLHVSLNENTRNMLNEGSLLKCKRGVRIVNCSRGETINEEDLLKVLTSGHVAGAALDVFQTEPTKNMTLVQHPAVICTPHIGASTFEAQDRVAEEIASILISFDQNEGLGSEDR</sequence>
<name>A0A5S6QFY6_TRIMR</name>
<dbReference type="FunFam" id="3.40.50.720:FF:000021">
    <property type="entry name" value="D-3-phosphoglycerate dehydrogenase"/>
    <property type="match status" value="1"/>
</dbReference>
<accession>A0A5S6QFY6</accession>
<dbReference type="Pfam" id="PF02826">
    <property type="entry name" value="2-Hacid_dh_C"/>
    <property type="match status" value="1"/>
</dbReference>
<dbReference type="InterPro" id="IPR036291">
    <property type="entry name" value="NAD(P)-bd_dom_sf"/>
</dbReference>
<proteinExistence type="inferred from homology"/>
<dbReference type="SUPFAM" id="SSF52283">
    <property type="entry name" value="Formate/glycerate dehydrogenase catalytic domain-like"/>
    <property type="match status" value="1"/>
</dbReference>
<evidence type="ECO:0000313" key="7">
    <source>
        <dbReference type="Proteomes" id="UP000046395"/>
    </source>
</evidence>
<dbReference type="GO" id="GO:0051287">
    <property type="term" value="F:NAD binding"/>
    <property type="evidence" value="ECO:0007669"/>
    <property type="project" value="InterPro"/>
</dbReference>
<dbReference type="SUPFAM" id="SSF51735">
    <property type="entry name" value="NAD(P)-binding Rossmann-fold domains"/>
    <property type="match status" value="1"/>
</dbReference>
<dbReference type="WBParaSite" id="TMUE_2000006113.1">
    <property type="protein sequence ID" value="TMUE_2000006113.1"/>
    <property type="gene ID" value="WBGene00290820"/>
</dbReference>
<evidence type="ECO:0000256" key="4">
    <source>
        <dbReference type="RuleBase" id="RU003719"/>
    </source>
</evidence>
<feature type="domain" description="D-isomer specific 2-hydroxyacid dehydrogenase catalytic" evidence="5">
    <location>
        <begin position="12"/>
        <end position="311"/>
    </location>
</feature>
<evidence type="ECO:0000256" key="3">
    <source>
        <dbReference type="ARBA" id="ARBA00023027"/>
    </source>
</evidence>